<proteinExistence type="predicted"/>
<gene>
    <name evidence="2" type="ORF">GCM10011507_21930</name>
</gene>
<accession>A0A916RTU7</accession>
<evidence type="ECO:0000313" key="2">
    <source>
        <dbReference type="EMBL" id="GGA69977.1"/>
    </source>
</evidence>
<feature type="compositionally biased region" description="Low complexity" evidence="1">
    <location>
        <begin position="15"/>
        <end position="33"/>
    </location>
</feature>
<keyword evidence="3" id="KW-1185">Reference proteome</keyword>
<comment type="caution">
    <text evidence="2">The sequence shown here is derived from an EMBL/GenBank/DDBJ whole genome shotgun (WGS) entry which is preliminary data.</text>
</comment>
<reference evidence="2" key="1">
    <citation type="journal article" date="2014" name="Int. J. Syst. Evol. Microbiol.">
        <title>Complete genome sequence of Corynebacterium casei LMG S-19264T (=DSM 44701T), isolated from a smear-ripened cheese.</title>
        <authorList>
            <consortium name="US DOE Joint Genome Institute (JGI-PGF)"/>
            <person name="Walter F."/>
            <person name="Albersmeier A."/>
            <person name="Kalinowski J."/>
            <person name="Ruckert C."/>
        </authorList>
    </citation>
    <scope>NUCLEOTIDE SEQUENCE</scope>
    <source>
        <strain evidence="2">CGMCC 1.15447</strain>
    </source>
</reference>
<dbReference type="AlphaFoldDB" id="A0A916RTU7"/>
<evidence type="ECO:0000313" key="3">
    <source>
        <dbReference type="Proteomes" id="UP000648801"/>
    </source>
</evidence>
<feature type="region of interest" description="Disordered" evidence="1">
    <location>
        <begin position="1"/>
        <end position="45"/>
    </location>
</feature>
<evidence type="ECO:0000256" key="1">
    <source>
        <dbReference type="SAM" id="MobiDB-lite"/>
    </source>
</evidence>
<dbReference type="Proteomes" id="UP000648801">
    <property type="component" value="Unassembled WGS sequence"/>
</dbReference>
<organism evidence="2 3">
    <name type="scientific">Edaphobacter acidisoli</name>
    <dbReference type="NCBI Taxonomy" id="2040573"/>
    <lineage>
        <taxon>Bacteria</taxon>
        <taxon>Pseudomonadati</taxon>
        <taxon>Acidobacteriota</taxon>
        <taxon>Terriglobia</taxon>
        <taxon>Terriglobales</taxon>
        <taxon>Acidobacteriaceae</taxon>
        <taxon>Edaphobacter</taxon>
    </lineage>
</organism>
<reference evidence="2" key="2">
    <citation type="submission" date="2020-09" db="EMBL/GenBank/DDBJ databases">
        <authorList>
            <person name="Sun Q."/>
            <person name="Zhou Y."/>
        </authorList>
    </citation>
    <scope>NUCLEOTIDE SEQUENCE</scope>
    <source>
        <strain evidence="2">CGMCC 1.15447</strain>
    </source>
</reference>
<protein>
    <submittedName>
        <fullName evidence="2">Uncharacterized protein</fullName>
    </submittedName>
</protein>
<name>A0A916RTU7_9BACT</name>
<dbReference type="EMBL" id="BMJB01000001">
    <property type="protein sequence ID" value="GGA69977.1"/>
    <property type="molecule type" value="Genomic_DNA"/>
</dbReference>
<sequence length="77" mass="8125">MAGIARTEVRAYLRNNNKSNSNNKGNDNNKGNNTGKRQTLTIRGDGRKGLAGGFERYVDLALAVGGGDEGGFVLAGR</sequence>